<dbReference type="EMBL" id="KN714858">
    <property type="protein sequence ID" value="KUI63086.1"/>
    <property type="molecule type" value="Genomic_DNA"/>
</dbReference>
<evidence type="ECO:0000256" key="1">
    <source>
        <dbReference type="SAM" id="Phobius"/>
    </source>
</evidence>
<dbReference type="OrthoDB" id="4156595at2759"/>
<evidence type="ECO:0000313" key="3">
    <source>
        <dbReference type="Proteomes" id="UP000078576"/>
    </source>
</evidence>
<proteinExistence type="predicted"/>
<keyword evidence="1" id="KW-0472">Membrane</keyword>
<gene>
    <name evidence="2" type="ORF">VP1G_11470</name>
</gene>
<dbReference type="Proteomes" id="UP000078576">
    <property type="component" value="Unassembled WGS sequence"/>
</dbReference>
<dbReference type="AlphaFoldDB" id="A0A194VH34"/>
<keyword evidence="1" id="KW-1133">Transmembrane helix</keyword>
<reference evidence="3" key="1">
    <citation type="submission" date="2014-12" db="EMBL/GenBank/DDBJ databases">
        <title>Genome Sequence of Valsa Canker Pathogens Uncovers a Specific Adaption of Colonization on Woody Bark.</title>
        <authorList>
            <person name="Yin Z."/>
            <person name="Liu H."/>
            <person name="Gao X."/>
            <person name="Li Z."/>
            <person name="Song N."/>
            <person name="Ke X."/>
            <person name="Dai Q."/>
            <person name="Wu Y."/>
            <person name="Sun Y."/>
            <person name="Xu J.-R."/>
            <person name="Kang Z.K."/>
            <person name="Wang L."/>
            <person name="Huang L."/>
        </authorList>
    </citation>
    <scope>NUCLEOTIDE SEQUENCE [LARGE SCALE GENOMIC DNA]</scope>
    <source>
        <strain evidence="3">SXYL134</strain>
    </source>
</reference>
<feature type="transmembrane region" description="Helical" evidence="1">
    <location>
        <begin position="20"/>
        <end position="40"/>
    </location>
</feature>
<keyword evidence="1" id="KW-0812">Transmembrane</keyword>
<name>A0A194VH34_CYTMA</name>
<keyword evidence="3" id="KW-1185">Reference proteome</keyword>
<feature type="transmembrane region" description="Helical" evidence="1">
    <location>
        <begin position="119"/>
        <end position="146"/>
    </location>
</feature>
<protein>
    <submittedName>
        <fullName evidence="2">Uncharacterized protein</fullName>
    </submittedName>
</protein>
<organism evidence="2 3">
    <name type="scientific">Cytospora mali</name>
    <name type="common">Apple Valsa canker fungus</name>
    <name type="synonym">Valsa mali</name>
    <dbReference type="NCBI Taxonomy" id="578113"/>
    <lineage>
        <taxon>Eukaryota</taxon>
        <taxon>Fungi</taxon>
        <taxon>Dikarya</taxon>
        <taxon>Ascomycota</taxon>
        <taxon>Pezizomycotina</taxon>
        <taxon>Sordariomycetes</taxon>
        <taxon>Sordariomycetidae</taxon>
        <taxon>Diaporthales</taxon>
        <taxon>Cytosporaceae</taxon>
        <taxon>Cytospora</taxon>
    </lineage>
</organism>
<sequence length="154" mass="17791">MSSPTTAQPPRDASPKLSAIYHVVVTPIIFVSFLVSLAWVEFQNSLRRSHNHAEEPSGLPLWLHRIVYRQTPYKYVKASATKPKAPVQSDEGSRWYYHSKQRKLMKMEADDAFQIRSTVLVVLALLAVATLWALWWVVWWVVWWTWIAAATKLS</sequence>
<accession>A0A194VH34</accession>
<evidence type="ECO:0000313" key="2">
    <source>
        <dbReference type="EMBL" id="KUI63086.1"/>
    </source>
</evidence>